<gene>
    <name evidence="2" type="ORF">INQ42_12400</name>
</gene>
<dbReference type="InterPro" id="IPR011330">
    <property type="entry name" value="Glyco_hydro/deAcase_b/a-brl"/>
</dbReference>
<dbReference type="Pfam" id="PF01522">
    <property type="entry name" value="Polysacc_deac_1"/>
    <property type="match status" value="1"/>
</dbReference>
<dbReference type="RefSeq" id="WP_194034534.1">
    <property type="nucleotide sequence ID" value="NZ_CP063657.1"/>
</dbReference>
<dbReference type="CDD" id="cd10979">
    <property type="entry name" value="CE4_PuuE_like"/>
    <property type="match status" value="1"/>
</dbReference>
<sequence length="314" mass="35556">MSTGASTQKADPGLYDYWPYDSRPKIQWPGGAKVALWIAPNIEFYELDPPSNPQRKPWPRPLPDVLGYATRDYGNRVGHQRMMRVMDRYGLRGSVSLSAATLIHHPEVIELAAERDWEFFSHGIYNTRYTYGLSEAQEREMIEESMALIAQHTGQHCDGYLAPALSHSNATIDLFAEAGGTYTCDLFHDDQPTPVRTRSGRRFVSVPYSLELNDTITYVVNKIEPRRYGQMIKDAFDRLYEEGAESGTVMCVPLHAYQVSHPHRLAAFEDAMDYISQHSGVWKATGREIAAHYLEHHYDEALASIDAVAQEQTA</sequence>
<feature type="domain" description="NodB homology" evidence="1">
    <location>
        <begin position="69"/>
        <end position="181"/>
    </location>
</feature>
<proteinExistence type="predicted"/>
<protein>
    <submittedName>
        <fullName evidence="2">Polysaccharide deacetylase family protein</fullName>
    </submittedName>
</protein>
<evidence type="ECO:0000313" key="2">
    <source>
        <dbReference type="EMBL" id="QOW21983.1"/>
    </source>
</evidence>
<dbReference type="PANTHER" id="PTHR43123:SF4">
    <property type="entry name" value="POLYSACCHARIDE DEACETYLASE"/>
    <property type="match status" value="1"/>
</dbReference>
<reference evidence="2 3" key="1">
    <citation type="submission" date="2020-10" db="EMBL/GenBank/DDBJ databases">
        <title>complete genome sequencing of Lysobacter sp. H23M41.</title>
        <authorList>
            <person name="Bae J.-W."/>
            <person name="Lee S.-Y."/>
        </authorList>
    </citation>
    <scope>NUCLEOTIDE SEQUENCE [LARGE SCALE GENOMIC DNA]</scope>
    <source>
        <strain evidence="2 3">H23M41</strain>
    </source>
</reference>
<dbReference type="PANTHER" id="PTHR43123">
    <property type="entry name" value="POLYSACCHARIDE DEACETYLASE-RELATED"/>
    <property type="match status" value="1"/>
</dbReference>
<keyword evidence="3" id="KW-1185">Reference proteome</keyword>
<accession>A0A7S6UKH8</accession>
<dbReference type="SUPFAM" id="SSF88713">
    <property type="entry name" value="Glycoside hydrolase/deacetylase"/>
    <property type="match status" value="1"/>
</dbReference>
<dbReference type="Gene3D" id="3.20.20.370">
    <property type="entry name" value="Glycoside hydrolase/deacetylase"/>
    <property type="match status" value="1"/>
</dbReference>
<evidence type="ECO:0000259" key="1">
    <source>
        <dbReference type="Pfam" id="PF01522"/>
    </source>
</evidence>
<dbReference type="EMBL" id="CP063657">
    <property type="protein sequence ID" value="QOW21983.1"/>
    <property type="molecule type" value="Genomic_DNA"/>
</dbReference>
<name>A0A7S6UKH8_9GAMM</name>
<organism evidence="2 3">
    <name type="scientific">Novilysobacter avium</name>
    <dbReference type="NCBI Taxonomy" id="2781023"/>
    <lineage>
        <taxon>Bacteria</taxon>
        <taxon>Pseudomonadati</taxon>
        <taxon>Pseudomonadota</taxon>
        <taxon>Gammaproteobacteria</taxon>
        <taxon>Lysobacterales</taxon>
        <taxon>Lysobacteraceae</taxon>
        <taxon>Novilysobacter</taxon>
    </lineage>
</organism>
<dbReference type="Proteomes" id="UP000593932">
    <property type="component" value="Chromosome"/>
</dbReference>
<evidence type="ECO:0000313" key="3">
    <source>
        <dbReference type="Proteomes" id="UP000593932"/>
    </source>
</evidence>
<dbReference type="InterPro" id="IPR002509">
    <property type="entry name" value="NODB_dom"/>
</dbReference>